<protein>
    <recommendedName>
        <fullName evidence="4">Ferredoxin</fullName>
    </recommendedName>
</protein>
<evidence type="ECO:0000256" key="1">
    <source>
        <dbReference type="SAM" id="MobiDB-lite"/>
    </source>
</evidence>
<feature type="compositionally biased region" description="Pro residues" evidence="1">
    <location>
        <begin position="30"/>
        <end position="43"/>
    </location>
</feature>
<reference evidence="3" key="1">
    <citation type="submission" date="2019-04" db="EMBL/GenBank/DDBJ databases">
        <title>Draft genome sequence of Pseudonocardiaceae bacterium SL3-2-4.</title>
        <authorList>
            <person name="Ningsih F."/>
            <person name="Yokota A."/>
            <person name="Sakai Y."/>
            <person name="Nanatani K."/>
            <person name="Yabe S."/>
            <person name="Oetari A."/>
            <person name="Sjamsuridzal W."/>
        </authorList>
    </citation>
    <scope>NUCLEOTIDE SEQUENCE [LARGE SCALE GENOMIC DNA]</scope>
    <source>
        <strain evidence="3">SL3-2-4</strain>
    </source>
</reference>
<dbReference type="Proteomes" id="UP000298860">
    <property type="component" value="Unassembled WGS sequence"/>
</dbReference>
<evidence type="ECO:0000313" key="3">
    <source>
        <dbReference type="Proteomes" id="UP000298860"/>
    </source>
</evidence>
<accession>A0A4D4J558</accession>
<dbReference type="SUPFAM" id="SSF54862">
    <property type="entry name" value="4Fe-4S ferredoxins"/>
    <property type="match status" value="1"/>
</dbReference>
<evidence type="ECO:0000313" key="2">
    <source>
        <dbReference type="EMBL" id="GDY31661.1"/>
    </source>
</evidence>
<organism evidence="2 3">
    <name type="scientific">Gandjariella thermophila</name>
    <dbReference type="NCBI Taxonomy" id="1931992"/>
    <lineage>
        <taxon>Bacteria</taxon>
        <taxon>Bacillati</taxon>
        <taxon>Actinomycetota</taxon>
        <taxon>Actinomycetes</taxon>
        <taxon>Pseudonocardiales</taxon>
        <taxon>Pseudonocardiaceae</taxon>
        <taxon>Gandjariella</taxon>
    </lineage>
</organism>
<gene>
    <name evidence="2" type="ORF">GTS_32940</name>
</gene>
<evidence type="ECO:0008006" key="4">
    <source>
        <dbReference type="Google" id="ProtNLM"/>
    </source>
</evidence>
<comment type="caution">
    <text evidence="2">The sequence shown here is derived from an EMBL/GenBank/DDBJ whole genome shotgun (WGS) entry which is preliminary data.</text>
</comment>
<dbReference type="Gene3D" id="3.30.70.20">
    <property type="match status" value="1"/>
</dbReference>
<dbReference type="AlphaFoldDB" id="A0A4D4J558"/>
<sequence length="112" mass="12342">MTTYAAPASAPTRYRPRHAAPEPEPEPEPIDPPAPATAPPPLLPKGRVHVDVNNNHCKLFAICQQEAPDVFELGPDGRLRYRAHPRAEHTERVVQAARCCPMQAITLTHRSA</sequence>
<dbReference type="RefSeq" id="WP_225978461.1">
    <property type="nucleotide sequence ID" value="NZ_BJFL01000016.1"/>
</dbReference>
<dbReference type="Pfam" id="PF13370">
    <property type="entry name" value="Fer4_13"/>
    <property type="match status" value="1"/>
</dbReference>
<dbReference type="EMBL" id="BJFL01000016">
    <property type="protein sequence ID" value="GDY31661.1"/>
    <property type="molecule type" value="Genomic_DNA"/>
</dbReference>
<name>A0A4D4J558_9PSEU</name>
<keyword evidence="3" id="KW-1185">Reference proteome</keyword>
<feature type="region of interest" description="Disordered" evidence="1">
    <location>
        <begin position="1"/>
        <end position="47"/>
    </location>
</feature>
<proteinExistence type="predicted"/>